<feature type="transmembrane region" description="Helical" evidence="12">
    <location>
        <begin position="17"/>
        <end position="36"/>
    </location>
</feature>
<evidence type="ECO:0000256" key="3">
    <source>
        <dbReference type="ARBA" id="ARBA00012438"/>
    </source>
</evidence>
<dbReference type="Pfam" id="PF02518">
    <property type="entry name" value="HATPase_c"/>
    <property type="match status" value="1"/>
</dbReference>
<keyword evidence="10 12" id="KW-1133">Transmembrane helix</keyword>
<dbReference type="InterPro" id="IPR058619">
    <property type="entry name" value="PhoQ/CarS-like_HATPase"/>
</dbReference>
<accession>A0ABU3A2V4</accession>
<dbReference type="CDD" id="cd16954">
    <property type="entry name" value="HATPase_PhoQ-like"/>
    <property type="match status" value="1"/>
</dbReference>
<keyword evidence="4" id="KW-0597">Phosphoprotein</keyword>
<feature type="transmembrane region" description="Helical" evidence="12">
    <location>
        <begin position="181"/>
        <end position="202"/>
    </location>
</feature>
<evidence type="ECO:0000313" key="14">
    <source>
        <dbReference type="EMBL" id="MDT0604506.1"/>
    </source>
</evidence>
<dbReference type="InterPro" id="IPR036890">
    <property type="entry name" value="HATPase_C_sf"/>
</dbReference>
<evidence type="ECO:0000256" key="2">
    <source>
        <dbReference type="ARBA" id="ARBA00004370"/>
    </source>
</evidence>
<keyword evidence="8" id="KW-0418">Kinase</keyword>
<dbReference type="Gene3D" id="1.10.287.130">
    <property type="match status" value="1"/>
</dbReference>
<keyword evidence="9 14" id="KW-0067">ATP-binding</keyword>
<comment type="catalytic activity">
    <reaction evidence="1">
        <text>ATP + protein L-histidine = ADP + protein N-phospho-L-histidine.</text>
        <dbReference type="EC" id="2.7.13.3"/>
    </reaction>
</comment>
<dbReference type="EC" id="2.7.13.3" evidence="3"/>
<keyword evidence="11 12" id="KW-0472">Membrane</keyword>
<keyword evidence="5" id="KW-0808">Transferase</keyword>
<dbReference type="PROSITE" id="PS50109">
    <property type="entry name" value="HIS_KIN"/>
    <property type="match status" value="1"/>
</dbReference>
<evidence type="ECO:0000259" key="13">
    <source>
        <dbReference type="PROSITE" id="PS50109"/>
    </source>
</evidence>
<dbReference type="InterPro" id="IPR050428">
    <property type="entry name" value="TCS_sensor_his_kinase"/>
</dbReference>
<dbReference type="PANTHER" id="PTHR45436">
    <property type="entry name" value="SENSOR HISTIDINE KINASE YKOH"/>
    <property type="match status" value="1"/>
</dbReference>
<feature type="domain" description="Histidine kinase" evidence="13">
    <location>
        <begin position="260"/>
        <end position="455"/>
    </location>
</feature>
<evidence type="ECO:0000256" key="4">
    <source>
        <dbReference type="ARBA" id="ARBA00022553"/>
    </source>
</evidence>
<keyword evidence="15" id="KW-1185">Reference proteome</keyword>
<evidence type="ECO:0000256" key="6">
    <source>
        <dbReference type="ARBA" id="ARBA00022692"/>
    </source>
</evidence>
<proteinExistence type="predicted"/>
<keyword evidence="7" id="KW-0547">Nucleotide-binding</keyword>
<dbReference type="InterPro" id="IPR003594">
    <property type="entry name" value="HATPase_dom"/>
</dbReference>
<keyword evidence="6 12" id="KW-0812">Transmembrane</keyword>
<dbReference type="InterPro" id="IPR005467">
    <property type="entry name" value="His_kinase_dom"/>
</dbReference>
<evidence type="ECO:0000256" key="5">
    <source>
        <dbReference type="ARBA" id="ARBA00022679"/>
    </source>
</evidence>
<dbReference type="GO" id="GO:0005524">
    <property type="term" value="F:ATP binding"/>
    <property type="evidence" value="ECO:0007669"/>
    <property type="project" value="UniProtKB-KW"/>
</dbReference>
<evidence type="ECO:0000256" key="7">
    <source>
        <dbReference type="ARBA" id="ARBA00022741"/>
    </source>
</evidence>
<dbReference type="InterPro" id="IPR004358">
    <property type="entry name" value="Sig_transdc_His_kin-like_C"/>
</dbReference>
<dbReference type="PANTHER" id="PTHR45436:SF4">
    <property type="entry name" value="SENSOR PROTEIN PHOQ"/>
    <property type="match status" value="1"/>
</dbReference>
<evidence type="ECO:0000256" key="10">
    <source>
        <dbReference type="ARBA" id="ARBA00022989"/>
    </source>
</evidence>
<reference evidence="14 15" key="1">
    <citation type="submission" date="2023-09" db="EMBL/GenBank/DDBJ databases">
        <authorList>
            <person name="Rey-Velasco X."/>
        </authorList>
    </citation>
    <scope>NUCLEOTIDE SEQUENCE [LARGE SCALE GENOMIC DNA]</scope>
    <source>
        <strain evidence="14 15">W431</strain>
    </source>
</reference>
<dbReference type="Proteomes" id="UP001266357">
    <property type="component" value="Unassembled WGS sequence"/>
</dbReference>
<dbReference type="RefSeq" id="WP_311582706.1">
    <property type="nucleotide sequence ID" value="NZ_JAVRIF010000007.1"/>
</dbReference>
<sequence length="455" mass="51237">MITHFFHRYLNSLKSRIIVSALVLVMVILPIVAFFISNAYQKHMNASVENELVAYSYSILAVAEFEDGLLLMPEALAENQFNTSESGLYALMTSKGNIPRTLWRSASLLAMVIPYELQSPQVGESRFYSIPIVDINHFVYSFSVSFSDSSSEENTQQEMTLHIIKQQADYQMLMAEFRQQLWLGLFVLMAVLLLLQFIWLNWSLKPLAILKKEILGIEQGKESLLKEKYPQELKQVTEQLNTLLITEQNQRKRYRNALSDLAHSLKTPLAVLQGQLSAEDVNQSQNQLDEINAMIEHQLKRAQSAGQSSWHLGVKIAPCVEKLLNSLQKIYQDKNLFINKRMQTDIIFKGDEADFLEIIGNLMDNACKVANQQVLLTISKIESSLIISVEDDGCGIADDKIDSILQRGTRADTYAQGHGIGLAIVRDLVESYQGTLVITTSTELAGAKFTVSFSS</sequence>
<evidence type="ECO:0000313" key="15">
    <source>
        <dbReference type="Proteomes" id="UP001266357"/>
    </source>
</evidence>
<evidence type="ECO:0000256" key="12">
    <source>
        <dbReference type="SAM" id="Phobius"/>
    </source>
</evidence>
<evidence type="ECO:0000256" key="1">
    <source>
        <dbReference type="ARBA" id="ARBA00000085"/>
    </source>
</evidence>
<evidence type="ECO:0000256" key="8">
    <source>
        <dbReference type="ARBA" id="ARBA00022777"/>
    </source>
</evidence>
<dbReference type="Gene3D" id="3.30.565.10">
    <property type="entry name" value="Histidine kinase-like ATPase, C-terminal domain"/>
    <property type="match status" value="1"/>
</dbReference>
<gene>
    <name evidence="14" type="ORF">RM573_12930</name>
</gene>
<dbReference type="SMART" id="SM00387">
    <property type="entry name" value="HATPase_c"/>
    <property type="match status" value="1"/>
</dbReference>
<organism evidence="14 15">
    <name type="scientific">Thalassotalea castellviae</name>
    <dbReference type="NCBI Taxonomy" id="3075612"/>
    <lineage>
        <taxon>Bacteria</taxon>
        <taxon>Pseudomonadati</taxon>
        <taxon>Pseudomonadota</taxon>
        <taxon>Gammaproteobacteria</taxon>
        <taxon>Alteromonadales</taxon>
        <taxon>Colwelliaceae</taxon>
        <taxon>Thalassotalea</taxon>
    </lineage>
</organism>
<dbReference type="EMBL" id="JAVRIF010000007">
    <property type="protein sequence ID" value="MDT0604506.1"/>
    <property type="molecule type" value="Genomic_DNA"/>
</dbReference>
<comment type="subcellular location">
    <subcellularLocation>
        <location evidence="2">Membrane</location>
    </subcellularLocation>
</comment>
<dbReference type="PRINTS" id="PR00344">
    <property type="entry name" value="BCTRLSENSOR"/>
</dbReference>
<dbReference type="SUPFAM" id="SSF55874">
    <property type="entry name" value="ATPase domain of HSP90 chaperone/DNA topoisomerase II/histidine kinase"/>
    <property type="match status" value="1"/>
</dbReference>
<name>A0ABU3A2V4_9GAMM</name>
<comment type="caution">
    <text evidence="14">The sequence shown here is derived from an EMBL/GenBank/DDBJ whole genome shotgun (WGS) entry which is preliminary data.</text>
</comment>
<evidence type="ECO:0000256" key="9">
    <source>
        <dbReference type="ARBA" id="ARBA00022840"/>
    </source>
</evidence>
<protein>
    <recommendedName>
        <fullName evidence="3">histidine kinase</fullName>
        <ecNumber evidence="3">2.7.13.3</ecNumber>
    </recommendedName>
</protein>
<evidence type="ECO:0000256" key="11">
    <source>
        <dbReference type="ARBA" id="ARBA00023136"/>
    </source>
</evidence>